<comment type="caution">
    <text evidence="1">The sequence shown here is derived from an EMBL/GenBank/DDBJ whole genome shotgun (WGS) entry which is preliminary data.</text>
</comment>
<gene>
    <name evidence="1" type="ORF">DFH07DRAFT_960601</name>
</gene>
<keyword evidence="2" id="KW-1185">Reference proteome</keyword>
<dbReference type="EMBL" id="JARJLG010000074">
    <property type="protein sequence ID" value="KAJ7752518.1"/>
    <property type="molecule type" value="Genomic_DNA"/>
</dbReference>
<name>A0AAD7IXC9_9AGAR</name>
<evidence type="ECO:0000313" key="1">
    <source>
        <dbReference type="EMBL" id="KAJ7752518.1"/>
    </source>
</evidence>
<organism evidence="1 2">
    <name type="scientific">Mycena maculata</name>
    <dbReference type="NCBI Taxonomy" id="230809"/>
    <lineage>
        <taxon>Eukaryota</taxon>
        <taxon>Fungi</taxon>
        <taxon>Dikarya</taxon>
        <taxon>Basidiomycota</taxon>
        <taxon>Agaricomycotina</taxon>
        <taxon>Agaricomycetes</taxon>
        <taxon>Agaricomycetidae</taxon>
        <taxon>Agaricales</taxon>
        <taxon>Marasmiineae</taxon>
        <taxon>Mycenaceae</taxon>
        <taxon>Mycena</taxon>
    </lineage>
</organism>
<dbReference type="AlphaFoldDB" id="A0AAD7IXC9"/>
<evidence type="ECO:0000313" key="2">
    <source>
        <dbReference type="Proteomes" id="UP001215280"/>
    </source>
</evidence>
<accession>A0AAD7IXC9</accession>
<dbReference type="Proteomes" id="UP001215280">
    <property type="component" value="Unassembled WGS sequence"/>
</dbReference>
<reference evidence="1" key="1">
    <citation type="submission" date="2023-03" db="EMBL/GenBank/DDBJ databases">
        <title>Massive genome expansion in bonnet fungi (Mycena s.s.) driven by repeated elements and novel gene families across ecological guilds.</title>
        <authorList>
            <consortium name="Lawrence Berkeley National Laboratory"/>
            <person name="Harder C.B."/>
            <person name="Miyauchi S."/>
            <person name="Viragh M."/>
            <person name="Kuo A."/>
            <person name="Thoen E."/>
            <person name="Andreopoulos B."/>
            <person name="Lu D."/>
            <person name="Skrede I."/>
            <person name="Drula E."/>
            <person name="Henrissat B."/>
            <person name="Morin E."/>
            <person name="Kohler A."/>
            <person name="Barry K."/>
            <person name="LaButti K."/>
            <person name="Morin E."/>
            <person name="Salamov A."/>
            <person name="Lipzen A."/>
            <person name="Mereny Z."/>
            <person name="Hegedus B."/>
            <person name="Baldrian P."/>
            <person name="Stursova M."/>
            <person name="Weitz H."/>
            <person name="Taylor A."/>
            <person name="Grigoriev I.V."/>
            <person name="Nagy L.G."/>
            <person name="Martin F."/>
            <person name="Kauserud H."/>
        </authorList>
    </citation>
    <scope>NUCLEOTIDE SEQUENCE</scope>
    <source>
        <strain evidence="1">CBHHK188m</strain>
    </source>
</reference>
<sequence>MSPHSSLAVLKKGLSVLKETVKKRRDALIDRLKKDDPKDRLTADKEAWLDNDANQVEEDAVIEKLERASDYERGLSRLDTKEIGLVERLKALAGEVAEKVADKVSKKRKRPEERKDFVRTGKTADVEPVFTHKENAEQGNKWWR</sequence>
<proteinExistence type="predicted"/>
<protein>
    <submittedName>
        <fullName evidence="1">Uncharacterized protein</fullName>
    </submittedName>
</protein>